<keyword evidence="3" id="KW-0328">Glycosyltransferase</keyword>
<keyword evidence="6 8" id="KW-1133">Transmembrane helix</keyword>
<feature type="transmembrane region" description="Helical" evidence="8">
    <location>
        <begin position="14"/>
        <end position="33"/>
    </location>
</feature>
<proteinExistence type="predicted"/>
<keyword evidence="2" id="KW-1003">Cell membrane</keyword>
<keyword evidence="5 8" id="KW-0812">Transmembrane</keyword>
<dbReference type="InterPro" id="IPR050297">
    <property type="entry name" value="LipidA_mod_glycosyltrf_83"/>
</dbReference>
<comment type="subcellular location">
    <subcellularLocation>
        <location evidence="1">Cell membrane</location>
        <topology evidence="1">Multi-pass membrane protein</topology>
    </subcellularLocation>
</comment>
<feature type="transmembrane region" description="Helical" evidence="8">
    <location>
        <begin position="258"/>
        <end position="278"/>
    </location>
</feature>
<dbReference type="AlphaFoldDB" id="A0A1J5IH21"/>
<feature type="transmembrane region" description="Helical" evidence="8">
    <location>
        <begin position="89"/>
        <end position="114"/>
    </location>
</feature>
<dbReference type="STRING" id="1817892.AUK40_05485"/>
<feature type="transmembrane region" description="Helical" evidence="8">
    <location>
        <begin position="324"/>
        <end position="343"/>
    </location>
</feature>
<feature type="transmembrane region" description="Helical" evidence="8">
    <location>
        <begin position="379"/>
        <end position="397"/>
    </location>
</feature>
<evidence type="ECO:0000256" key="8">
    <source>
        <dbReference type="SAM" id="Phobius"/>
    </source>
</evidence>
<keyword evidence="7 8" id="KW-0472">Membrane</keyword>
<evidence type="ECO:0000256" key="6">
    <source>
        <dbReference type="ARBA" id="ARBA00022989"/>
    </source>
</evidence>
<evidence type="ECO:0000256" key="1">
    <source>
        <dbReference type="ARBA" id="ARBA00004651"/>
    </source>
</evidence>
<feature type="transmembrane region" description="Helical" evidence="8">
    <location>
        <begin position="165"/>
        <end position="188"/>
    </location>
</feature>
<feature type="transmembrane region" description="Helical" evidence="8">
    <location>
        <begin position="230"/>
        <end position="249"/>
    </location>
</feature>
<dbReference type="GO" id="GO:0009103">
    <property type="term" value="P:lipopolysaccharide biosynthetic process"/>
    <property type="evidence" value="ECO:0007669"/>
    <property type="project" value="UniProtKB-ARBA"/>
</dbReference>
<keyword evidence="4" id="KW-0808">Transferase</keyword>
<evidence type="ECO:0000256" key="4">
    <source>
        <dbReference type="ARBA" id="ARBA00022679"/>
    </source>
</evidence>
<comment type="caution">
    <text evidence="9">The sequence shown here is derived from an EMBL/GenBank/DDBJ whole genome shotgun (WGS) entry which is preliminary data.</text>
</comment>
<dbReference type="GO" id="GO:0016763">
    <property type="term" value="F:pentosyltransferase activity"/>
    <property type="evidence" value="ECO:0007669"/>
    <property type="project" value="TreeGrafter"/>
</dbReference>
<feature type="transmembrane region" description="Helical" evidence="8">
    <location>
        <begin position="355"/>
        <end position="372"/>
    </location>
</feature>
<feature type="transmembrane region" description="Helical" evidence="8">
    <location>
        <begin position="290"/>
        <end position="312"/>
    </location>
</feature>
<evidence type="ECO:0000313" key="10">
    <source>
        <dbReference type="Proteomes" id="UP000183245"/>
    </source>
</evidence>
<name>A0A1J5IH21_9BACT</name>
<sequence>MSDNARMLNLKKNWPYILFSGIFLLTGLFYLQFVHVRPIFDGEVYLRAVVDLMRQDWDLMDLNIFNHPSMAYIVLFAPIRLVKTQVVEAVNLINIALALMGGIFFYLLVRALFFRRGHQVEHALLTLLLCLNPLFVACIFNFNLDFPVTIFSVIALCAMVRRQRLLFLLAGIFLVFSKETGILIYLLLAFSFGIMRVIEAARIPQPASGGRLRTWLCMQVSSPKLWLRQLWNVVFYLCPIFLLELYVYYRTRAGSGQVFWEGNGLTGSGSVFVFNIFAELPAKVTRLVQFFILNSSWILTLSILIGAGAFVLRTLRRRRTGRILAGRSDLWAIGLVFLGYVYVLTSFVTFSNPRYVLPALPLLILLFYRALLELIRSSQVRVIVIFVIAVFAVVQVYRTVDPVSMQLLGTVQVGEHEMLAMNSFTHEFAGLAGRDQIIYNLEYRYLGELADRIADFAYHQDATVVFNADAESYLFVSDTAPERAYIQYLPLVADSIPTKRILYINFPFIAPMEAELPTVGQFFDIGSEVVFERDGYALPAYELLRR</sequence>
<dbReference type="PANTHER" id="PTHR33908:SF11">
    <property type="entry name" value="MEMBRANE PROTEIN"/>
    <property type="match status" value="1"/>
</dbReference>
<evidence type="ECO:0000256" key="5">
    <source>
        <dbReference type="ARBA" id="ARBA00022692"/>
    </source>
</evidence>
<reference evidence="9 10" key="1">
    <citation type="journal article" date="2016" name="Environ. Microbiol.">
        <title>Genomic resolution of a cold subsurface aquifer community provides metabolic insights for novel microbes adapted to high CO concentrations.</title>
        <authorList>
            <person name="Probst A.J."/>
            <person name="Castelle C.J."/>
            <person name="Singh A."/>
            <person name="Brown C.T."/>
            <person name="Anantharaman K."/>
            <person name="Sharon I."/>
            <person name="Hug L.A."/>
            <person name="Burstein D."/>
            <person name="Emerson J.B."/>
            <person name="Thomas B.C."/>
            <person name="Banfield J.F."/>
        </authorList>
    </citation>
    <scope>NUCLEOTIDE SEQUENCE [LARGE SCALE GENOMIC DNA]</scope>
    <source>
        <strain evidence="9">CG2_30_54_11</strain>
    </source>
</reference>
<feature type="transmembrane region" description="Helical" evidence="8">
    <location>
        <begin position="64"/>
        <end position="82"/>
    </location>
</feature>
<dbReference type="Proteomes" id="UP000183245">
    <property type="component" value="Unassembled WGS sequence"/>
</dbReference>
<evidence type="ECO:0000313" key="9">
    <source>
        <dbReference type="EMBL" id="OIP96011.1"/>
    </source>
</evidence>
<organism evidence="9 10">
    <name type="scientific">Candidatus Wirthbacteria bacterium CG2_30_54_11</name>
    <dbReference type="NCBI Taxonomy" id="1817892"/>
    <lineage>
        <taxon>Bacteria</taxon>
        <taxon>Candidatus Wirthbacteria</taxon>
    </lineage>
</organism>
<protein>
    <recommendedName>
        <fullName evidence="11">Glycosyltransferase RgtA/B/C/D-like domain-containing protein</fullName>
    </recommendedName>
</protein>
<evidence type="ECO:0000256" key="2">
    <source>
        <dbReference type="ARBA" id="ARBA00022475"/>
    </source>
</evidence>
<gene>
    <name evidence="9" type="ORF">AUK40_05485</name>
</gene>
<dbReference type="PANTHER" id="PTHR33908">
    <property type="entry name" value="MANNOSYLTRANSFERASE YKCB-RELATED"/>
    <property type="match status" value="1"/>
</dbReference>
<evidence type="ECO:0000256" key="7">
    <source>
        <dbReference type="ARBA" id="ARBA00023136"/>
    </source>
</evidence>
<evidence type="ECO:0000256" key="3">
    <source>
        <dbReference type="ARBA" id="ARBA00022676"/>
    </source>
</evidence>
<accession>A0A1J5IH21</accession>
<dbReference type="GO" id="GO:0005886">
    <property type="term" value="C:plasma membrane"/>
    <property type="evidence" value="ECO:0007669"/>
    <property type="project" value="UniProtKB-SubCell"/>
</dbReference>
<dbReference type="EMBL" id="MNZT01000096">
    <property type="protein sequence ID" value="OIP96011.1"/>
    <property type="molecule type" value="Genomic_DNA"/>
</dbReference>
<evidence type="ECO:0008006" key="11">
    <source>
        <dbReference type="Google" id="ProtNLM"/>
    </source>
</evidence>